<dbReference type="Pfam" id="PF02566">
    <property type="entry name" value="OsmC"/>
    <property type="match status" value="1"/>
</dbReference>
<accession>A0A2U2B731</accession>
<dbReference type="InterPro" id="IPR015946">
    <property type="entry name" value="KH_dom-like_a/b"/>
</dbReference>
<organism evidence="1 2">
    <name type="scientific">Marinilabilia rubra</name>
    <dbReference type="NCBI Taxonomy" id="2162893"/>
    <lineage>
        <taxon>Bacteria</taxon>
        <taxon>Pseudomonadati</taxon>
        <taxon>Bacteroidota</taxon>
        <taxon>Bacteroidia</taxon>
        <taxon>Marinilabiliales</taxon>
        <taxon>Marinilabiliaceae</taxon>
        <taxon>Marinilabilia</taxon>
    </lineage>
</organism>
<dbReference type="Gene3D" id="3.30.300.20">
    <property type="match status" value="1"/>
</dbReference>
<gene>
    <name evidence="1" type="ORF">DDZ16_13990</name>
</gene>
<dbReference type="PANTHER" id="PTHR35368">
    <property type="entry name" value="HYDROPEROXIDE REDUCTASE"/>
    <property type="match status" value="1"/>
</dbReference>
<name>A0A2U2B731_9BACT</name>
<dbReference type="OrthoDB" id="9791538at2"/>
<proteinExistence type="predicted"/>
<dbReference type="EMBL" id="QEWP01000011">
    <property type="protein sequence ID" value="PWD98843.1"/>
    <property type="molecule type" value="Genomic_DNA"/>
</dbReference>
<dbReference type="InterPro" id="IPR052924">
    <property type="entry name" value="OsmC/Ohr_hydroprdx_reductase"/>
</dbReference>
<reference evidence="1 2" key="1">
    <citation type="submission" date="2018-05" db="EMBL/GenBank/DDBJ databases">
        <title>Marinilabilia rubrum sp. nov., isolated from saltern sediment.</title>
        <authorList>
            <person name="Zhang R."/>
        </authorList>
    </citation>
    <scope>NUCLEOTIDE SEQUENCE [LARGE SCALE GENOMIC DNA]</scope>
    <source>
        <strain evidence="1 2">WTE16</strain>
    </source>
</reference>
<evidence type="ECO:0000313" key="1">
    <source>
        <dbReference type="EMBL" id="PWD98843.1"/>
    </source>
</evidence>
<dbReference type="Proteomes" id="UP000244956">
    <property type="component" value="Unassembled WGS sequence"/>
</dbReference>
<dbReference type="RefSeq" id="WP_109265104.1">
    <property type="nucleotide sequence ID" value="NZ_QEWP01000011.1"/>
</dbReference>
<keyword evidence="2" id="KW-1185">Reference proteome</keyword>
<evidence type="ECO:0000313" key="2">
    <source>
        <dbReference type="Proteomes" id="UP000244956"/>
    </source>
</evidence>
<sequence length="152" mass="16673">MPKVTFSLSGQNESPTKFVAKARNFEIVIDEPANLGGTDHGPNPVEYILAGYAGCLNVMGHLVAKEQGIELQKLEIELEGDLDPDKLFGKPTDQRAGYQEIRLKLKPQTTATQEQLDKWVEEVEARCPVNDNLANITPIKVAVEKTLGVSSN</sequence>
<dbReference type="AlphaFoldDB" id="A0A2U2B731"/>
<dbReference type="InterPro" id="IPR003718">
    <property type="entry name" value="OsmC/Ohr_fam"/>
</dbReference>
<dbReference type="InterPro" id="IPR036102">
    <property type="entry name" value="OsmC/Ohrsf"/>
</dbReference>
<dbReference type="SUPFAM" id="SSF82784">
    <property type="entry name" value="OsmC-like"/>
    <property type="match status" value="1"/>
</dbReference>
<dbReference type="PANTHER" id="PTHR35368:SF1">
    <property type="entry name" value="HYDROPEROXIDE REDUCTASE"/>
    <property type="match status" value="1"/>
</dbReference>
<protein>
    <submittedName>
        <fullName evidence="1">Osmotically inducible protein C</fullName>
    </submittedName>
</protein>
<comment type="caution">
    <text evidence="1">The sequence shown here is derived from an EMBL/GenBank/DDBJ whole genome shotgun (WGS) entry which is preliminary data.</text>
</comment>